<keyword evidence="4" id="KW-0378">Hydrolase</keyword>
<keyword evidence="5" id="KW-1185">Reference proteome</keyword>
<dbReference type="InterPro" id="IPR036663">
    <property type="entry name" value="Fumarylacetoacetase_C_sf"/>
</dbReference>
<dbReference type="Proteomes" id="UP000654257">
    <property type="component" value="Unassembled WGS sequence"/>
</dbReference>
<dbReference type="EMBL" id="BMCU01000005">
    <property type="protein sequence ID" value="GGG23920.1"/>
    <property type="molecule type" value="Genomic_DNA"/>
</dbReference>
<dbReference type="Gene3D" id="3.90.850.10">
    <property type="entry name" value="Fumarylacetoacetase-like, C-terminal domain"/>
    <property type="match status" value="1"/>
</dbReference>
<dbReference type="GO" id="GO:0044281">
    <property type="term" value="P:small molecule metabolic process"/>
    <property type="evidence" value="ECO:0007669"/>
    <property type="project" value="UniProtKB-ARBA"/>
</dbReference>
<evidence type="ECO:0000256" key="2">
    <source>
        <dbReference type="ARBA" id="ARBA00022723"/>
    </source>
</evidence>
<dbReference type="PANTHER" id="PTHR42796">
    <property type="entry name" value="FUMARYLACETOACETATE HYDROLASE DOMAIN-CONTAINING PROTEIN 2A-RELATED"/>
    <property type="match status" value="1"/>
</dbReference>
<dbReference type="GO" id="GO:0046872">
    <property type="term" value="F:metal ion binding"/>
    <property type="evidence" value="ECO:0007669"/>
    <property type="project" value="UniProtKB-KW"/>
</dbReference>
<dbReference type="SUPFAM" id="SSF56529">
    <property type="entry name" value="FAH"/>
    <property type="match status" value="1"/>
</dbReference>
<comment type="similarity">
    <text evidence="1">Belongs to the FAH family.</text>
</comment>
<keyword evidence="2" id="KW-0479">Metal-binding</keyword>
<dbReference type="PANTHER" id="PTHR42796:SF4">
    <property type="entry name" value="FUMARYLACETOACETATE HYDROLASE DOMAIN-CONTAINING PROTEIN 2A"/>
    <property type="match status" value="1"/>
</dbReference>
<gene>
    <name evidence="4" type="ORF">GCM10007304_42200</name>
</gene>
<protein>
    <submittedName>
        <fullName evidence="4">Fumarylacetoacetate (FAA) hydrolase</fullName>
    </submittedName>
</protein>
<dbReference type="InterPro" id="IPR051121">
    <property type="entry name" value="FAH"/>
</dbReference>
<comment type="caution">
    <text evidence="4">The sequence shown here is derived from an EMBL/GenBank/DDBJ whole genome shotgun (WGS) entry which is preliminary data.</text>
</comment>
<reference evidence="4" key="1">
    <citation type="journal article" date="2014" name="Int. J. Syst. Evol. Microbiol.">
        <title>Complete genome sequence of Corynebacterium casei LMG S-19264T (=DSM 44701T), isolated from a smear-ripened cheese.</title>
        <authorList>
            <consortium name="US DOE Joint Genome Institute (JGI-PGF)"/>
            <person name="Walter F."/>
            <person name="Albersmeier A."/>
            <person name="Kalinowski J."/>
            <person name="Ruckert C."/>
        </authorList>
    </citation>
    <scope>NUCLEOTIDE SEQUENCE</scope>
    <source>
        <strain evidence="4">CCM 7905</strain>
    </source>
</reference>
<dbReference type="AlphaFoldDB" id="A0A917G5H9"/>
<evidence type="ECO:0000259" key="3">
    <source>
        <dbReference type="Pfam" id="PF01557"/>
    </source>
</evidence>
<evidence type="ECO:0000313" key="4">
    <source>
        <dbReference type="EMBL" id="GGG23920.1"/>
    </source>
</evidence>
<name>A0A917G5H9_9NOCA</name>
<evidence type="ECO:0000256" key="1">
    <source>
        <dbReference type="ARBA" id="ARBA00010211"/>
    </source>
</evidence>
<dbReference type="Pfam" id="PF01557">
    <property type="entry name" value="FAA_hydrolase"/>
    <property type="match status" value="1"/>
</dbReference>
<organism evidence="4 5">
    <name type="scientific">Rhodococcoides trifolii</name>
    <dbReference type="NCBI Taxonomy" id="908250"/>
    <lineage>
        <taxon>Bacteria</taxon>
        <taxon>Bacillati</taxon>
        <taxon>Actinomycetota</taxon>
        <taxon>Actinomycetes</taxon>
        <taxon>Mycobacteriales</taxon>
        <taxon>Nocardiaceae</taxon>
        <taxon>Rhodococcoides</taxon>
    </lineage>
</organism>
<feature type="domain" description="Fumarylacetoacetase-like C-terminal" evidence="3">
    <location>
        <begin position="67"/>
        <end position="308"/>
    </location>
</feature>
<reference evidence="4" key="2">
    <citation type="submission" date="2020-09" db="EMBL/GenBank/DDBJ databases">
        <authorList>
            <person name="Sun Q."/>
            <person name="Sedlacek I."/>
        </authorList>
    </citation>
    <scope>NUCLEOTIDE SEQUENCE</scope>
    <source>
        <strain evidence="4">CCM 7905</strain>
    </source>
</reference>
<proteinExistence type="inferred from homology"/>
<evidence type="ECO:0000313" key="5">
    <source>
        <dbReference type="Proteomes" id="UP000654257"/>
    </source>
</evidence>
<dbReference type="GO" id="GO:0016787">
    <property type="term" value="F:hydrolase activity"/>
    <property type="evidence" value="ECO:0007669"/>
    <property type="project" value="UniProtKB-KW"/>
</dbReference>
<dbReference type="RefSeq" id="WP_188546873.1">
    <property type="nucleotide sequence ID" value="NZ_BMCU01000005.1"/>
</dbReference>
<dbReference type="InterPro" id="IPR011234">
    <property type="entry name" value="Fumarylacetoacetase-like_C"/>
</dbReference>
<sequence>MSTSVLRTSDAWWVESGGTAKKIDTTASTTAELLGDRDAIAAAGASSGGTPMSELELLSPITRPCRIIAQMVNFRSHAKDSGFDPDNVPPTFFRKSGASMTGPTDPIVKPEHVKLLDYEVELGLVMGAPLNIGDVVTPATLPDWVAGLVVTNDVSARDVQLTKTQFYEGKSYPTFTPVGPKLVLLERDEFRYLDDLRLTLSVNRVVRQDSTMADMIVPPAQALTLLARFQELDAGDLLLTGTPGGTALKAPPKIVEKLGALIPPHKKWEIFFKRQASNPDYLVDGDAVTATIRSSDGVIDLGTQANAVKFS</sequence>
<accession>A0A917G5H9</accession>